<keyword evidence="2" id="KW-1133">Transmembrane helix</keyword>
<dbReference type="RefSeq" id="WP_259660344.1">
    <property type="nucleotide sequence ID" value="NZ_JAHXRI010000006.1"/>
</dbReference>
<dbReference type="EMBL" id="JAHXRI010000006">
    <property type="protein sequence ID" value="MBZ1349933.1"/>
    <property type="molecule type" value="Genomic_DNA"/>
</dbReference>
<reference evidence="3" key="1">
    <citation type="submission" date="2021-07" db="EMBL/GenBank/DDBJ databases">
        <title>New genus and species of the family Alcaligenaceae.</title>
        <authorList>
            <person name="Hahn M.W."/>
        </authorList>
    </citation>
    <scope>NUCLEOTIDE SEQUENCE</scope>
    <source>
        <strain evidence="3">LF4-65</strain>
    </source>
</reference>
<organism evidence="3 4">
    <name type="scientific">Zwartia hollandica</name>
    <dbReference type="NCBI Taxonomy" id="324606"/>
    <lineage>
        <taxon>Bacteria</taxon>
        <taxon>Pseudomonadati</taxon>
        <taxon>Pseudomonadota</taxon>
        <taxon>Betaproteobacteria</taxon>
        <taxon>Burkholderiales</taxon>
        <taxon>Alcaligenaceae</taxon>
        <taxon>Zwartia</taxon>
    </lineage>
</organism>
<keyword evidence="4" id="KW-1185">Reference proteome</keyword>
<dbReference type="AlphaFoldDB" id="A0A953N8E2"/>
<evidence type="ECO:0000313" key="4">
    <source>
        <dbReference type="Proteomes" id="UP000739565"/>
    </source>
</evidence>
<feature type="region of interest" description="Disordered" evidence="1">
    <location>
        <begin position="184"/>
        <end position="208"/>
    </location>
</feature>
<dbReference type="Proteomes" id="UP000739565">
    <property type="component" value="Unassembled WGS sequence"/>
</dbReference>
<comment type="caution">
    <text evidence="3">The sequence shown here is derived from an EMBL/GenBank/DDBJ whole genome shotgun (WGS) entry which is preliminary data.</text>
</comment>
<evidence type="ECO:0000256" key="1">
    <source>
        <dbReference type="SAM" id="MobiDB-lite"/>
    </source>
</evidence>
<name>A0A953N8E2_9BURK</name>
<gene>
    <name evidence="3" type="ORF">KZZ10_04680</name>
</gene>
<proteinExistence type="predicted"/>
<evidence type="ECO:0000256" key="2">
    <source>
        <dbReference type="SAM" id="Phobius"/>
    </source>
</evidence>
<evidence type="ECO:0000313" key="3">
    <source>
        <dbReference type="EMBL" id="MBZ1349933.1"/>
    </source>
</evidence>
<keyword evidence="2" id="KW-0472">Membrane</keyword>
<feature type="transmembrane region" description="Helical" evidence="2">
    <location>
        <begin position="29"/>
        <end position="51"/>
    </location>
</feature>
<sequence length="208" mass="23218">MMITQNTADLRKDAYLLGNTLLRLALPRLLIRVTVVLTILAVLLYCVQTILARGKSWLEFSFNATGLAEVLGRTVVDFVMQYQKYFWWAIVVTLALIALNLISSWLKGSLRRGRSALVPLSETRKLFAGLSVEALEVLSWVWKDQSAPLTVGNLQTTLAQVRSGRVRKIALAREQKAALEQALLPKAPPTEPQPPKNIDTPRRPTMLA</sequence>
<feature type="transmembrane region" description="Helical" evidence="2">
    <location>
        <begin position="85"/>
        <end position="106"/>
    </location>
</feature>
<keyword evidence="2" id="KW-0812">Transmembrane</keyword>
<feature type="compositionally biased region" description="Pro residues" evidence="1">
    <location>
        <begin position="186"/>
        <end position="195"/>
    </location>
</feature>
<accession>A0A953N8E2</accession>
<protein>
    <submittedName>
        <fullName evidence="3">Uncharacterized protein</fullName>
    </submittedName>
</protein>